<proteinExistence type="predicted"/>
<organism evidence="1 2">
    <name type="scientific">Sphingobacterium puteale</name>
    <dbReference type="NCBI Taxonomy" id="2420510"/>
    <lineage>
        <taxon>Bacteria</taxon>
        <taxon>Pseudomonadati</taxon>
        <taxon>Bacteroidota</taxon>
        <taxon>Sphingobacteriia</taxon>
        <taxon>Sphingobacteriales</taxon>
        <taxon>Sphingobacteriaceae</taxon>
        <taxon>Sphingobacterium</taxon>
    </lineage>
</organism>
<protein>
    <submittedName>
        <fullName evidence="1">Uncharacterized protein</fullName>
    </submittedName>
</protein>
<dbReference type="AlphaFoldDB" id="A0A420VST0"/>
<sequence>MGVKYGGDNLRWVHCPKDAQRQIDGSAGQFAVVAIRSDNPRILTQQFLLRGHFNPYTNEATFFSNVVFSLCNLYFI</sequence>
<evidence type="ECO:0000313" key="2">
    <source>
        <dbReference type="Proteomes" id="UP000282423"/>
    </source>
</evidence>
<accession>A0A420VST0</accession>
<keyword evidence="2" id="KW-1185">Reference proteome</keyword>
<comment type="caution">
    <text evidence="1">The sequence shown here is derived from an EMBL/GenBank/DDBJ whole genome shotgun (WGS) entry which is preliminary data.</text>
</comment>
<dbReference type="Proteomes" id="UP000282423">
    <property type="component" value="Unassembled WGS sequence"/>
</dbReference>
<gene>
    <name evidence="1" type="ORF">D7322_22005</name>
</gene>
<evidence type="ECO:0000313" key="1">
    <source>
        <dbReference type="EMBL" id="RKO69438.1"/>
    </source>
</evidence>
<reference evidence="1 2" key="1">
    <citation type="submission" date="2018-10" db="EMBL/GenBank/DDBJ databases">
        <title>Sphingobacterium sp. M05W1-28.</title>
        <authorList>
            <person name="Cai H."/>
        </authorList>
    </citation>
    <scope>NUCLEOTIDE SEQUENCE [LARGE SCALE GENOMIC DNA]</scope>
    <source>
        <strain evidence="1 2">M05W1-28</strain>
    </source>
</reference>
<dbReference type="EMBL" id="RBWS01000019">
    <property type="protein sequence ID" value="RKO69438.1"/>
    <property type="molecule type" value="Genomic_DNA"/>
</dbReference>
<name>A0A420VST0_9SPHI</name>